<evidence type="ECO:0000313" key="1">
    <source>
        <dbReference type="EMBL" id="KAI3695629.1"/>
    </source>
</evidence>
<reference evidence="2" key="1">
    <citation type="journal article" date="2022" name="Mol. Ecol. Resour.">
        <title>The genomes of chicory, endive, great burdock and yacon provide insights into Asteraceae palaeo-polyploidization history and plant inulin production.</title>
        <authorList>
            <person name="Fan W."/>
            <person name="Wang S."/>
            <person name="Wang H."/>
            <person name="Wang A."/>
            <person name="Jiang F."/>
            <person name="Liu H."/>
            <person name="Zhao H."/>
            <person name="Xu D."/>
            <person name="Zhang Y."/>
        </authorList>
    </citation>
    <scope>NUCLEOTIDE SEQUENCE [LARGE SCALE GENOMIC DNA]</scope>
    <source>
        <strain evidence="2">cv. Yunnan</strain>
    </source>
</reference>
<comment type="caution">
    <text evidence="1">The sequence shown here is derived from an EMBL/GenBank/DDBJ whole genome shotgun (WGS) entry which is preliminary data.</text>
</comment>
<reference evidence="1 2" key="2">
    <citation type="journal article" date="2022" name="Mol. Ecol. Resour.">
        <title>The genomes of chicory, endive, great burdock and yacon provide insights into Asteraceae paleo-polyploidization history and plant inulin production.</title>
        <authorList>
            <person name="Fan W."/>
            <person name="Wang S."/>
            <person name="Wang H."/>
            <person name="Wang A."/>
            <person name="Jiang F."/>
            <person name="Liu H."/>
            <person name="Zhao H."/>
            <person name="Xu D."/>
            <person name="Zhang Y."/>
        </authorList>
    </citation>
    <scope>NUCLEOTIDE SEQUENCE [LARGE SCALE GENOMIC DNA]</scope>
    <source>
        <strain evidence="2">cv. Yunnan</strain>
        <tissue evidence="1">Leaves</tissue>
    </source>
</reference>
<dbReference type="Proteomes" id="UP001056120">
    <property type="component" value="Linkage Group LG26"/>
</dbReference>
<gene>
    <name evidence="1" type="ORF">L1987_78628</name>
</gene>
<keyword evidence="2" id="KW-1185">Reference proteome</keyword>
<organism evidence="1 2">
    <name type="scientific">Smallanthus sonchifolius</name>
    <dbReference type="NCBI Taxonomy" id="185202"/>
    <lineage>
        <taxon>Eukaryota</taxon>
        <taxon>Viridiplantae</taxon>
        <taxon>Streptophyta</taxon>
        <taxon>Embryophyta</taxon>
        <taxon>Tracheophyta</taxon>
        <taxon>Spermatophyta</taxon>
        <taxon>Magnoliopsida</taxon>
        <taxon>eudicotyledons</taxon>
        <taxon>Gunneridae</taxon>
        <taxon>Pentapetalae</taxon>
        <taxon>asterids</taxon>
        <taxon>campanulids</taxon>
        <taxon>Asterales</taxon>
        <taxon>Asteraceae</taxon>
        <taxon>Asteroideae</taxon>
        <taxon>Heliantheae alliance</taxon>
        <taxon>Millerieae</taxon>
        <taxon>Smallanthus</taxon>
    </lineage>
</organism>
<name>A0ACB8ZD69_9ASTR</name>
<accession>A0ACB8ZD69</accession>
<protein>
    <submittedName>
        <fullName evidence="1">Uncharacterized protein</fullName>
    </submittedName>
</protein>
<dbReference type="EMBL" id="CM042043">
    <property type="protein sequence ID" value="KAI3695629.1"/>
    <property type="molecule type" value="Genomic_DNA"/>
</dbReference>
<evidence type="ECO:0000313" key="2">
    <source>
        <dbReference type="Proteomes" id="UP001056120"/>
    </source>
</evidence>
<proteinExistence type="predicted"/>
<sequence>MKSKTRLDSAVFQLTPTRTRCDLYIIANGKKEKIASGLLNPFIAHLKAAQDQIAEGGYSVLLAPEAGNNATWFTKCTVESFVRFVSTPEILERVYTIESEILQIEEAIAIQGNNDISIKDQYVKPVASNEGNKPACDVDDEEKAIVLYKPGAHELISPSTKERNSKVQLINVLETRKTVLKKEQGMAFARAVAAGFEIEHVANLLSFAECFGASRLMSGCLRFMDLWKQKHESGQWVEIETQEAMPDSSASVIVLSSMTNESSAKARGGDAISETADSNTSAVGGEQQYHGGKHPGFPPWGMHSSPQGSVPVYQAYPLTYYQHYPGFYAPPPPYPSSSLEDPSYFQKRYTNTESEAVNEEESSEQRKNTGKKKSGRVVIRNINFINSKTETSSESASSDTDTETGDYTQQQKRNLRSPKRKGKDSESGTLNGKETDGHWDAFQTYLLKSATEGDREDMFAMEKDPKTKRRQKTMAEYDPLLAHAKQHNDDDEGRMKSYDTGGRKIVYRSANDGDFIMAGRREETNVRDGNGFEEANLDKRHGSQHDEVVMVSLRSTSGVNDYNITSGLKMFDLPENKSNKPPHVKYEPDALSLMPERDVENIGYDPAIDYEMQLPAPHEKTSKQAKKGSKSSAEKHQLSKPNQGTVRKGRPSKVNNNKNTLEDARARADKLRSYKADLQKMKKEQQDAEQKRLEALKMERQKRISARTTNSSIKQSSSSSSSKLSTISHMRGSTKFTDSEPGSSSPLQRSKIRPTSINNSKKPSTSSSSSKLIDRNLSAAGNRMTRSLSSMSDTKKETSSVTTPTDSYKASSSMTRTRRLSEPKRINNTPHTTKTRSAESVSKPRTSIGPTETKKISEAVDQSKAAELKITSSSNLTSQKVKVMVKPPVTTTSQVAKQNLNNRLSDANDNPVIDKTVVMLEHNKQPSSIATKELNSNHRTGVNVHEVPLPMDTVDKGTISVHPQKHPATSSEVVCVEEEGGKKYEAPYACVSSFEDQSTSNSEYAKANAIKFGGNGSEKAYVSNNLKMEKLPEKPQSKGGFRRLLKLGKKTHTHNPPPAPHADTLKSLISEDDAHAQKSSRRLFSFQFRGEKSFGS</sequence>